<dbReference type="EMBL" id="JBEZFP010000038">
    <property type="protein sequence ID" value="MEU8135201.1"/>
    <property type="molecule type" value="Genomic_DNA"/>
</dbReference>
<proteinExistence type="predicted"/>
<gene>
    <name evidence="1" type="ORF">AB0C36_16985</name>
</gene>
<evidence type="ECO:0000313" key="2">
    <source>
        <dbReference type="Proteomes" id="UP001551482"/>
    </source>
</evidence>
<keyword evidence="2" id="KW-1185">Reference proteome</keyword>
<comment type="caution">
    <text evidence="1">The sequence shown here is derived from an EMBL/GenBank/DDBJ whole genome shotgun (WGS) entry which is preliminary data.</text>
</comment>
<protein>
    <submittedName>
        <fullName evidence="1">Uncharacterized protein</fullName>
    </submittedName>
</protein>
<name>A0ABV3DHP2_9ACTN</name>
<evidence type="ECO:0000313" key="1">
    <source>
        <dbReference type="EMBL" id="MEU8135201.1"/>
    </source>
</evidence>
<dbReference type="RefSeq" id="WP_358354682.1">
    <property type="nucleotide sequence ID" value="NZ_JBEZFP010000038.1"/>
</dbReference>
<dbReference type="Proteomes" id="UP001551482">
    <property type="component" value="Unassembled WGS sequence"/>
</dbReference>
<accession>A0ABV3DHP2</accession>
<organism evidence="1 2">
    <name type="scientific">Streptodolium elevatio</name>
    <dbReference type="NCBI Taxonomy" id="3157996"/>
    <lineage>
        <taxon>Bacteria</taxon>
        <taxon>Bacillati</taxon>
        <taxon>Actinomycetota</taxon>
        <taxon>Actinomycetes</taxon>
        <taxon>Kitasatosporales</taxon>
        <taxon>Streptomycetaceae</taxon>
        <taxon>Streptodolium</taxon>
    </lineage>
</organism>
<reference evidence="1 2" key="1">
    <citation type="submission" date="2024-06" db="EMBL/GenBank/DDBJ databases">
        <title>The Natural Products Discovery Center: Release of the First 8490 Sequenced Strains for Exploring Actinobacteria Biosynthetic Diversity.</title>
        <authorList>
            <person name="Kalkreuter E."/>
            <person name="Kautsar S.A."/>
            <person name="Yang D."/>
            <person name="Bader C.D."/>
            <person name="Teijaro C.N."/>
            <person name="Fluegel L."/>
            <person name="Davis C.M."/>
            <person name="Simpson J.R."/>
            <person name="Lauterbach L."/>
            <person name="Steele A.D."/>
            <person name="Gui C."/>
            <person name="Meng S."/>
            <person name="Li G."/>
            <person name="Viehrig K."/>
            <person name="Ye F."/>
            <person name="Su P."/>
            <person name="Kiefer A.F."/>
            <person name="Nichols A."/>
            <person name="Cepeda A.J."/>
            <person name="Yan W."/>
            <person name="Fan B."/>
            <person name="Jiang Y."/>
            <person name="Adhikari A."/>
            <person name="Zheng C.-J."/>
            <person name="Schuster L."/>
            <person name="Cowan T.M."/>
            <person name="Smanski M.J."/>
            <person name="Chevrette M.G."/>
            <person name="De Carvalho L.P.S."/>
            <person name="Shen B."/>
        </authorList>
    </citation>
    <scope>NUCLEOTIDE SEQUENCE [LARGE SCALE GENOMIC DNA]</scope>
    <source>
        <strain evidence="1 2">NPDC048946</strain>
    </source>
</reference>
<sequence>MNGPAQLLSHAPDHILVPLLERCSADLRGAILAGTHGADRRVVDAVITRGSPVLRHTLAANQALAPEDLERLADRADGRTAWRLALHPRVHRDLMVRVMAVADPGRALLDSRPYDRTRHEQYALVESPDAAYVVHGLRGIFRDGTLADRAVVLRAGHNLLRLLGPERGHATFARHGTTLGKKEADVVARAFRHPDGPGIMHRLSTFKARKRPLIAQLRRHDTMWLSDEPTGYRPPSLLHPSGLHLLLLAPHVLGWDELMRCDAQLRWGTVATLTLGDQPGCPDEFRARADVVRADPRTTGVAADPARVLTPWWFRVPPGPTAATLAGVPPPPPAPPALRPYEHLTPEARAHALGTLAAASLGDRIDAWLVALRLLPDFPGSLPELLDTSTRATV</sequence>